<evidence type="ECO:0000313" key="2">
    <source>
        <dbReference type="Proteomes" id="UP001057402"/>
    </source>
</evidence>
<dbReference type="Proteomes" id="UP001057402">
    <property type="component" value="Chromosome 4"/>
</dbReference>
<dbReference type="EMBL" id="CM042883">
    <property type="protein sequence ID" value="KAI4375898.1"/>
    <property type="molecule type" value="Genomic_DNA"/>
</dbReference>
<reference evidence="2" key="1">
    <citation type="journal article" date="2023" name="Front. Plant Sci.">
        <title>Chromosomal-level genome assembly of Melastoma candidum provides insights into trichome evolution.</title>
        <authorList>
            <person name="Zhong Y."/>
            <person name="Wu W."/>
            <person name="Sun C."/>
            <person name="Zou P."/>
            <person name="Liu Y."/>
            <person name="Dai S."/>
            <person name="Zhou R."/>
        </authorList>
    </citation>
    <scope>NUCLEOTIDE SEQUENCE [LARGE SCALE GENOMIC DNA]</scope>
</reference>
<organism evidence="1 2">
    <name type="scientific">Melastoma candidum</name>
    <dbReference type="NCBI Taxonomy" id="119954"/>
    <lineage>
        <taxon>Eukaryota</taxon>
        <taxon>Viridiplantae</taxon>
        <taxon>Streptophyta</taxon>
        <taxon>Embryophyta</taxon>
        <taxon>Tracheophyta</taxon>
        <taxon>Spermatophyta</taxon>
        <taxon>Magnoliopsida</taxon>
        <taxon>eudicotyledons</taxon>
        <taxon>Gunneridae</taxon>
        <taxon>Pentapetalae</taxon>
        <taxon>rosids</taxon>
        <taxon>malvids</taxon>
        <taxon>Myrtales</taxon>
        <taxon>Melastomataceae</taxon>
        <taxon>Melastomatoideae</taxon>
        <taxon>Melastomateae</taxon>
        <taxon>Melastoma</taxon>
    </lineage>
</organism>
<keyword evidence="2" id="KW-1185">Reference proteome</keyword>
<gene>
    <name evidence="1" type="ORF">MLD38_013714</name>
</gene>
<proteinExistence type="predicted"/>
<protein>
    <submittedName>
        <fullName evidence="1">Uncharacterized protein</fullName>
    </submittedName>
</protein>
<name>A0ACB9RAG0_9MYRT</name>
<sequence>MLLVKTEESFLPYVSNSNMVVVFEVVQNTVSTLLNQFPVQREYIDNFKGDVRQSSTASCTTRSLESECGTGKARLQIGSSWTDGDEYLLKRLGKNVDKFWKDHKSKGPRLTYCEDG</sequence>
<accession>A0ACB9RAG0</accession>
<comment type="caution">
    <text evidence="1">The sequence shown here is derived from an EMBL/GenBank/DDBJ whole genome shotgun (WGS) entry which is preliminary data.</text>
</comment>
<evidence type="ECO:0000313" key="1">
    <source>
        <dbReference type="EMBL" id="KAI4375898.1"/>
    </source>
</evidence>